<dbReference type="InterPro" id="IPR001611">
    <property type="entry name" value="Leu-rich_rpt"/>
</dbReference>
<reference evidence="9 10" key="1">
    <citation type="submission" date="2019-09" db="EMBL/GenBank/DDBJ databases">
        <title>A chromosome-level genome assembly of the Chinese tupelo Nyssa sinensis.</title>
        <authorList>
            <person name="Yang X."/>
            <person name="Kang M."/>
            <person name="Yang Y."/>
            <person name="Xiong H."/>
            <person name="Wang M."/>
            <person name="Zhang Z."/>
            <person name="Wang Z."/>
            <person name="Wu H."/>
            <person name="Ma T."/>
            <person name="Liu J."/>
            <person name="Xi Z."/>
        </authorList>
    </citation>
    <scope>NUCLEOTIDE SEQUENCE [LARGE SCALE GENOMIC DNA]</scope>
    <source>
        <strain evidence="9">J267</strain>
        <tissue evidence="9">Leaf</tissue>
    </source>
</reference>
<evidence type="ECO:0000256" key="4">
    <source>
        <dbReference type="ARBA" id="ARBA00022741"/>
    </source>
</evidence>
<evidence type="ECO:0000256" key="3">
    <source>
        <dbReference type="ARBA" id="ARBA00022737"/>
    </source>
</evidence>
<accession>A0A5J5B1G5</accession>
<evidence type="ECO:0000313" key="10">
    <source>
        <dbReference type="Proteomes" id="UP000325577"/>
    </source>
</evidence>
<dbReference type="Gene3D" id="1.10.10.10">
    <property type="entry name" value="Winged helix-like DNA-binding domain superfamily/Winged helix DNA-binding domain"/>
    <property type="match status" value="1"/>
</dbReference>
<organism evidence="9 10">
    <name type="scientific">Nyssa sinensis</name>
    <dbReference type="NCBI Taxonomy" id="561372"/>
    <lineage>
        <taxon>Eukaryota</taxon>
        <taxon>Viridiplantae</taxon>
        <taxon>Streptophyta</taxon>
        <taxon>Embryophyta</taxon>
        <taxon>Tracheophyta</taxon>
        <taxon>Spermatophyta</taxon>
        <taxon>Magnoliopsida</taxon>
        <taxon>eudicotyledons</taxon>
        <taxon>Gunneridae</taxon>
        <taxon>Pentapetalae</taxon>
        <taxon>asterids</taxon>
        <taxon>Cornales</taxon>
        <taxon>Nyssaceae</taxon>
        <taxon>Nyssa</taxon>
    </lineage>
</organism>
<dbReference type="OrthoDB" id="6161812at2759"/>
<protein>
    <submittedName>
        <fullName evidence="9">Uncharacterized protein</fullName>
    </submittedName>
</protein>
<dbReference type="InterPro" id="IPR050905">
    <property type="entry name" value="Plant_NBS-LRR"/>
</dbReference>
<dbReference type="Gene3D" id="1.10.8.430">
    <property type="entry name" value="Helical domain of apoptotic protease-activating factors"/>
    <property type="match status" value="1"/>
</dbReference>
<keyword evidence="5" id="KW-0611">Plant defense</keyword>
<dbReference type="GO" id="GO:0005524">
    <property type="term" value="F:ATP binding"/>
    <property type="evidence" value="ECO:0007669"/>
    <property type="project" value="UniProtKB-KW"/>
</dbReference>
<evidence type="ECO:0000256" key="2">
    <source>
        <dbReference type="ARBA" id="ARBA00022614"/>
    </source>
</evidence>
<dbReference type="SUPFAM" id="SSF52540">
    <property type="entry name" value="P-loop containing nucleoside triphosphate hydrolases"/>
    <property type="match status" value="1"/>
</dbReference>
<evidence type="ECO:0000259" key="8">
    <source>
        <dbReference type="Pfam" id="PF23559"/>
    </source>
</evidence>
<keyword evidence="4" id="KW-0547">Nucleotide-binding</keyword>
<dbReference type="PANTHER" id="PTHR33463">
    <property type="entry name" value="NB-ARC DOMAIN-CONTAINING PROTEIN-RELATED"/>
    <property type="match status" value="1"/>
</dbReference>
<dbReference type="InterPro" id="IPR042197">
    <property type="entry name" value="Apaf_helical"/>
</dbReference>
<keyword evidence="2" id="KW-0433">Leucine-rich repeat</keyword>
<keyword evidence="10" id="KW-1185">Reference proteome</keyword>
<gene>
    <name evidence="9" type="ORF">F0562_030640</name>
</gene>
<comment type="similarity">
    <text evidence="1">Belongs to the disease resistance NB-LRR family.</text>
</comment>
<evidence type="ECO:0000256" key="1">
    <source>
        <dbReference type="ARBA" id="ARBA00008894"/>
    </source>
</evidence>
<feature type="domain" description="NB-ARC" evidence="7">
    <location>
        <begin position="266"/>
        <end position="430"/>
    </location>
</feature>
<dbReference type="InterPro" id="IPR002182">
    <property type="entry name" value="NB-ARC"/>
</dbReference>
<dbReference type="InterPro" id="IPR032675">
    <property type="entry name" value="LRR_dom_sf"/>
</dbReference>
<dbReference type="FunFam" id="3.40.50.300:FF:001091">
    <property type="entry name" value="Probable disease resistance protein At1g61300"/>
    <property type="match status" value="1"/>
</dbReference>
<keyword evidence="6" id="KW-0067">ATP-binding</keyword>
<dbReference type="SUPFAM" id="SSF52058">
    <property type="entry name" value="L domain-like"/>
    <property type="match status" value="1"/>
</dbReference>
<keyword evidence="3" id="KW-0677">Repeat</keyword>
<dbReference type="InterPro" id="IPR058922">
    <property type="entry name" value="WHD_DRP"/>
</dbReference>
<proteinExistence type="inferred from homology"/>
<dbReference type="FunFam" id="1.10.10.10:FF:000322">
    <property type="entry name" value="Probable disease resistance protein At1g63360"/>
    <property type="match status" value="1"/>
</dbReference>
<dbReference type="InterPro" id="IPR027417">
    <property type="entry name" value="P-loop_NTPase"/>
</dbReference>
<feature type="domain" description="Disease resistance protein winged helix" evidence="8">
    <location>
        <begin position="518"/>
        <end position="588"/>
    </location>
</feature>
<dbReference type="GO" id="GO:0043531">
    <property type="term" value="F:ADP binding"/>
    <property type="evidence" value="ECO:0007669"/>
    <property type="project" value="InterPro"/>
</dbReference>
<dbReference type="InterPro" id="IPR036388">
    <property type="entry name" value="WH-like_DNA-bd_sf"/>
</dbReference>
<evidence type="ECO:0000256" key="6">
    <source>
        <dbReference type="ARBA" id="ARBA00022840"/>
    </source>
</evidence>
<dbReference type="Pfam" id="PF23559">
    <property type="entry name" value="WHD_DRP"/>
    <property type="match status" value="1"/>
</dbReference>
<dbReference type="Pfam" id="PF13855">
    <property type="entry name" value="LRR_8"/>
    <property type="match status" value="1"/>
</dbReference>
<dbReference type="Proteomes" id="UP000325577">
    <property type="component" value="Linkage Group LG17"/>
</dbReference>
<dbReference type="PANTHER" id="PTHR33463:SF187">
    <property type="entry name" value="AND NB-ARC DOMAIN DISEASE RESISTANCE PROTEIN, PUTATIVE-RELATED"/>
    <property type="match status" value="1"/>
</dbReference>
<evidence type="ECO:0000313" key="9">
    <source>
        <dbReference type="EMBL" id="KAA8535637.1"/>
    </source>
</evidence>
<name>A0A5J5B1G5_9ASTE</name>
<dbReference type="Gene3D" id="3.40.50.300">
    <property type="entry name" value="P-loop containing nucleotide triphosphate hydrolases"/>
    <property type="match status" value="1"/>
</dbReference>
<evidence type="ECO:0000256" key="5">
    <source>
        <dbReference type="ARBA" id="ARBA00022821"/>
    </source>
</evidence>
<dbReference type="PRINTS" id="PR00364">
    <property type="entry name" value="DISEASERSIST"/>
</dbReference>
<dbReference type="EMBL" id="CM018040">
    <property type="protein sequence ID" value="KAA8535637.1"/>
    <property type="molecule type" value="Genomic_DNA"/>
</dbReference>
<sequence>MDNFDLSSEFCLFRGGNPNHIGTSDNWGIHSSALGDGTSELWIFFYVMVLPEEEPSPMATLLADTTLMGPPTSARFFLKVACIPKVSLCQFSKNKGIWRLCLGMEYIGIMCTGINALKNSSTSISEWFSYHEMLDEKMQTLKRKMEALISHEMDVNEELRKAAFMFGKKPKRAVENWLKDVRCKTTDVQDIERKAGKKRCIWRSRFLRLVDKNIQEIIELIEQGRFSDGLLLDIYDQSGDALQIDAYDRKGDTLLTTPLVGQTTAERNLETILKCLMNDEIIRIGIYGMGGVGKTTILSHVHNKLLENHSSTYHLYWVTVSQESSIHKLQNDIANYIKLDLSNDDNQSKRAAKLFKALGRKKLILILDDMWTIFPPEEIGIPIGVNDGKLIITTRSLEVCRGMKCQERIKVMPLSEEEAWELFVKKLGSEKVLDPEVEEIAKSIAKECAGLPLAIITIARTMIVVDDIHDWRSALYELQEYVKGGLIDMEGQVFNLLKFSYDRLKDVILQQCLIYCALFPEDYKIPRVDLIVDWIAEGLIDERRTRKAKYDRGHAILNKLENVCLLENAVDDEGKMCVKMHDVIRDMALNITRENGFALFMVKAGMQLFEFPNDREWSENLERVSLMNNLIEGQVSSSMSPKCPKLHTLLLQYNEHITKIPNSFFERMQSLRVLDLSYLENLKHLPKSISNLKTLRGLLLNHCIDLTYVPSLAELSELMELDLQGSGVTTVPEGLEGLINLKRLDLCDASGIKTIPNGLLPSISHLQCLRLDNCLQVDIQMEELICLRQLEMLGIHFSNLQKFNSYVNTHHWQMLTHYRLQTGGQYTGDSLLCCRQVYIKGYNLCGREEQDNVIVLPTNVQVLEMINCYLPTSLSNLSHSLMKNASRGLEKCKLDECKVIQHLWSFTTTTSSSVLQNLQTLVLVDLPNLTRLFKYKRVGIGGGPTPPTRSGIFFHSEAVKC</sequence>
<dbReference type="Gene3D" id="3.80.10.10">
    <property type="entry name" value="Ribonuclease Inhibitor"/>
    <property type="match status" value="1"/>
</dbReference>
<dbReference type="Pfam" id="PF00931">
    <property type="entry name" value="NB-ARC"/>
    <property type="match status" value="1"/>
</dbReference>
<dbReference type="GO" id="GO:0051607">
    <property type="term" value="P:defense response to virus"/>
    <property type="evidence" value="ECO:0007669"/>
    <property type="project" value="UniProtKB-ARBA"/>
</dbReference>
<evidence type="ECO:0000259" key="7">
    <source>
        <dbReference type="Pfam" id="PF00931"/>
    </source>
</evidence>
<dbReference type="AlphaFoldDB" id="A0A5J5B1G5"/>